<accession>A0A918WYC7</accession>
<dbReference type="AlphaFoldDB" id="A0A918WYC7"/>
<keyword evidence="1" id="KW-0812">Transmembrane</keyword>
<sequence>MIFAGLYFLGTAAFRLHTQLTGVEGTLVEAECVVSEDSEKGKPLYECAGSFHPADRSFYIPYLEVADTTFPAVPKEPVTVYVDGPGADTAVMPGKDAWLAYAVGGGVLLPLGIFMAVRGGRRRTPAVA</sequence>
<dbReference type="EMBL" id="BMVC01000006">
    <property type="protein sequence ID" value="GHC95459.1"/>
    <property type="molecule type" value="Genomic_DNA"/>
</dbReference>
<evidence type="ECO:0000313" key="3">
    <source>
        <dbReference type="Proteomes" id="UP000638353"/>
    </source>
</evidence>
<proteinExistence type="predicted"/>
<feature type="transmembrane region" description="Helical" evidence="1">
    <location>
        <begin position="98"/>
        <end position="117"/>
    </location>
</feature>
<reference evidence="2" key="2">
    <citation type="submission" date="2020-09" db="EMBL/GenBank/DDBJ databases">
        <authorList>
            <person name="Sun Q."/>
            <person name="Ohkuma M."/>
        </authorList>
    </citation>
    <scope>NUCLEOTIDE SEQUENCE</scope>
    <source>
        <strain evidence="2">JCM 4637</strain>
    </source>
</reference>
<dbReference type="RefSeq" id="WP_189824053.1">
    <property type="nucleotide sequence ID" value="NZ_BMVC01000006.1"/>
</dbReference>
<reference evidence="2" key="1">
    <citation type="journal article" date="2014" name="Int. J. Syst. Evol. Microbiol.">
        <title>Complete genome sequence of Corynebacterium casei LMG S-19264T (=DSM 44701T), isolated from a smear-ripened cheese.</title>
        <authorList>
            <consortium name="US DOE Joint Genome Institute (JGI-PGF)"/>
            <person name="Walter F."/>
            <person name="Albersmeier A."/>
            <person name="Kalinowski J."/>
            <person name="Ruckert C."/>
        </authorList>
    </citation>
    <scope>NUCLEOTIDE SEQUENCE</scope>
    <source>
        <strain evidence="2">JCM 4637</strain>
    </source>
</reference>
<keyword evidence="1" id="KW-0472">Membrane</keyword>
<name>A0A918WYC7_9ACTN</name>
<gene>
    <name evidence="2" type="ORF">GCM10010334_34750</name>
</gene>
<keyword evidence="1" id="KW-1133">Transmembrane helix</keyword>
<organism evidence="2 3">
    <name type="scientific">Streptomyces finlayi</name>
    <dbReference type="NCBI Taxonomy" id="67296"/>
    <lineage>
        <taxon>Bacteria</taxon>
        <taxon>Bacillati</taxon>
        <taxon>Actinomycetota</taxon>
        <taxon>Actinomycetes</taxon>
        <taxon>Kitasatosporales</taxon>
        <taxon>Streptomycetaceae</taxon>
        <taxon>Streptomyces</taxon>
    </lineage>
</organism>
<dbReference type="Proteomes" id="UP000638353">
    <property type="component" value="Unassembled WGS sequence"/>
</dbReference>
<protein>
    <submittedName>
        <fullName evidence="2">Uncharacterized protein</fullName>
    </submittedName>
</protein>
<evidence type="ECO:0000256" key="1">
    <source>
        <dbReference type="SAM" id="Phobius"/>
    </source>
</evidence>
<evidence type="ECO:0000313" key="2">
    <source>
        <dbReference type="EMBL" id="GHC95459.1"/>
    </source>
</evidence>
<comment type="caution">
    <text evidence="2">The sequence shown here is derived from an EMBL/GenBank/DDBJ whole genome shotgun (WGS) entry which is preliminary data.</text>
</comment>